<comment type="caution">
    <text evidence="2">The sequence shown here is derived from an EMBL/GenBank/DDBJ whole genome shotgun (WGS) entry which is preliminary data.</text>
</comment>
<evidence type="ECO:0000313" key="2">
    <source>
        <dbReference type="EMBL" id="CAH1417240.1"/>
    </source>
</evidence>
<protein>
    <submittedName>
        <fullName evidence="2">Uncharacterized protein</fullName>
    </submittedName>
</protein>
<dbReference type="Proteomes" id="UP001157418">
    <property type="component" value="Unassembled WGS sequence"/>
</dbReference>
<gene>
    <name evidence="2" type="ORF">LVIROSA_LOCUS4939</name>
</gene>
<feature type="compositionally biased region" description="Basic residues" evidence="1">
    <location>
        <begin position="25"/>
        <end position="41"/>
    </location>
</feature>
<accession>A0AAU9M5G9</accession>
<feature type="compositionally biased region" description="Polar residues" evidence="1">
    <location>
        <begin position="1"/>
        <end position="24"/>
    </location>
</feature>
<reference evidence="2 3" key="1">
    <citation type="submission" date="2022-01" db="EMBL/GenBank/DDBJ databases">
        <authorList>
            <person name="Xiong W."/>
            <person name="Schranz E."/>
        </authorList>
    </citation>
    <scope>NUCLEOTIDE SEQUENCE [LARGE SCALE GENOMIC DNA]</scope>
</reference>
<keyword evidence="3" id="KW-1185">Reference proteome</keyword>
<evidence type="ECO:0000256" key="1">
    <source>
        <dbReference type="SAM" id="MobiDB-lite"/>
    </source>
</evidence>
<evidence type="ECO:0000313" key="3">
    <source>
        <dbReference type="Proteomes" id="UP001157418"/>
    </source>
</evidence>
<sequence length="135" mass="14845">MRENNTSHAQPNVPSQPSCSNTVRRSPRKHNTVRMSPRKHPIPPSTTSIRKQQSGSKRVSRNSIDVTRKKLCTRRDGGRIGSAKIGNDTPTIGTQESVVQQVLVADEGENVMQEGYNMGESVVQQLPVVEVPVGF</sequence>
<dbReference type="EMBL" id="CAKMRJ010000002">
    <property type="protein sequence ID" value="CAH1417240.1"/>
    <property type="molecule type" value="Genomic_DNA"/>
</dbReference>
<name>A0AAU9M5G9_9ASTR</name>
<organism evidence="2 3">
    <name type="scientific">Lactuca virosa</name>
    <dbReference type="NCBI Taxonomy" id="75947"/>
    <lineage>
        <taxon>Eukaryota</taxon>
        <taxon>Viridiplantae</taxon>
        <taxon>Streptophyta</taxon>
        <taxon>Embryophyta</taxon>
        <taxon>Tracheophyta</taxon>
        <taxon>Spermatophyta</taxon>
        <taxon>Magnoliopsida</taxon>
        <taxon>eudicotyledons</taxon>
        <taxon>Gunneridae</taxon>
        <taxon>Pentapetalae</taxon>
        <taxon>asterids</taxon>
        <taxon>campanulids</taxon>
        <taxon>Asterales</taxon>
        <taxon>Asteraceae</taxon>
        <taxon>Cichorioideae</taxon>
        <taxon>Cichorieae</taxon>
        <taxon>Lactucinae</taxon>
        <taxon>Lactuca</taxon>
    </lineage>
</organism>
<feature type="compositionally biased region" description="Polar residues" evidence="1">
    <location>
        <begin position="45"/>
        <end position="65"/>
    </location>
</feature>
<proteinExistence type="predicted"/>
<dbReference type="AlphaFoldDB" id="A0AAU9M5G9"/>
<feature type="region of interest" description="Disordered" evidence="1">
    <location>
        <begin position="1"/>
        <end position="68"/>
    </location>
</feature>